<gene>
    <name evidence="5" type="ORF">M3202_07205</name>
</gene>
<proteinExistence type="inferred from homology"/>
<keyword evidence="6" id="KW-1185">Reference proteome</keyword>
<keyword evidence="3 5" id="KW-0456">Lyase</keyword>
<dbReference type="Proteomes" id="UP001139179">
    <property type="component" value="Unassembled WGS sequence"/>
</dbReference>
<dbReference type="PANTHER" id="PTHR30502:SF0">
    <property type="entry name" value="PHOSPHOENOLPYRUVATE CARBOXYLASE FAMILY PROTEIN"/>
    <property type="match status" value="1"/>
</dbReference>
<evidence type="ECO:0000259" key="4">
    <source>
        <dbReference type="Pfam" id="PF03328"/>
    </source>
</evidence>
<dbReference type="Pfam" id="PF03328">
    <property type="entry name" value="HpcH_HpaI"/>
    <property type="match status" value="1"/>
</dbReference>
<protein>
    <submittedName>
        <fullName evidence="5">Aldolase/citrate lyase family protein</fullName>
    </submittedName>
</protein>
<comment type="caution">
    <text evidence="5">The sequence shown here is derived from an EMBL/GenBank/DDBJ whole genome shotgun (WGS) entry which is preliminary data.</text>
</comment>
<dbReference type="InterPro" id="IPR005000">
    <property type="entry name" value="Aldolase/citrate-lyase_domain"/>
</dbReference>
<dbReference type="InterPro" id="IPR040442">
    <property type="entry name" value="Pyrv_kinase-like_dom_sf"/>
</dbReference>
<dbReference type="PANTHER" id="PTHR30502">
    <property type="entry name" value="2-KETO-3-DEOXY-L-RHAMNONATE ALDOLASE"/>
    <property type="match status" value="1"/>
</dbReference>
<evidence type="ECO:0000256" key="3">
    <source>
        <dbReference type="ARBA" id="ARBA00023239"/>
    </source>
</evidence>
<dbReference type="AlphaFoldDB" id="A0A9X2IMG6"/>
<dbReference type="EMBL" id="JAMBOL010000004">
    <property type="protein sequence ID" value="MCM3713869.1"/>
    <property type="molecule type" value="Genomic_DNA"/>
</dbReference>
<evidence type="ECO:0000313" key="6">
    <source>
        <dbReference type="Proteomes" id="UP001139179"/>
    </source>
</evidence>
<comment type="similarity">
    <text evidence="1">Belongs to the HpcH/HpaI aldolase family.</text>
</comment>
<reference evidence="5" key="1">
    <citation type="submission" date="2022-05" db="EMBL/GenBank/DDBJ databases">
        <title>Comparative Genomics of Spacecraft Associated Microbes.</title>
        <authorList>
            <person name="Tran M.T."/>
            <person name="Wright A."/>
            <person name="Seuylemezian A."/>
            <person name="Eisen J."/>
            <person name="Coil D."/>
        </authorList>
    </citation>
    <scope>NUCLEOTIDE SEQUENCE</scope>
    <source>
        <strain evidence="5">214.1.1</strain>
    </source>
</reference>
<evidence type="ECO:0000313" key="5">
    <source>
        <dbReference type="EMBL" id="MCM3713869.1"/>
    </source>
</evidence>
<keyword evidence="2" id="KW-0479">Metal-binding</keyword>
<dbReference type="RefSeq" id="WP_251222675.1">
    <property type="nucleotide sequence ID" value="NZ_JAMBOL010000004.1"/>
</dbReference>
<dbReference type="Gene3D" id="3.20.20.60">
    <property type="entry name" value="Phosphoenolpyruvate-binding domains"/>
    <property type="match status" value="1"/>
</dbReference>
<dbReference type="GO" id="GO:0005737">
    <property type="term" value="C:cytoplasm"/>
    <property type="evidence" value="ECO:0007669"/>
    <property type="project" value="TreeGrafter"/>
</dbReference>
<dbReference type="SUPFAM" id="SSF51621">
    <property type="entry name" value="Phosphoenolpyruvate/pyruvate domain"/>
    <property type="match status" value="1"/>
</dbReference>
<dbReference type="InterPro" id="IPR015813">
    <property type="entry name" value="Pyrv/PenolPyrv_kinase-like_dom"/>
</dbReference>
<organism evidence="5 6">
    <name type="scientific">Halalkalibacter oceani</name>
    <dbReference type="NCBI Taxonomy" id="1653776"/>
    <lineage>
        <taxon>Bacteria</taxon>
        <taxon>Bacillati</taxon>
        <taxon>Bacillota</taxon>
        <taxon>Bacilli</taxon>
        <taxon>Bacillales</taxon>
        <taxon>Bacillaceae</taxon>
        <taxon>Halalkalibacter</taxon>
    </lineage>
</organism>
<dbReference type="InterPro" id="IPR050251">
    <property type="entry name" value="HpcH-HpaI_aldolase"/>
</dbReference>
<feature type="domain" description="HpcH/HpaI aldolase/citrate lyase" evidence="4">
    <location>
        <begin position="25"/>
        <end position="241"/>
    </location>
</feature>
<dbReference type="GO" id="GO:0046872">
    <property type="term" value="F:metal ion binding"/>
    <property type="evidence" value="ECO:0007669"/>
    <property type="project" value="UniProtKB-KW"/>
</dbReference>
<accession>A0A9X2IMG6</accession>
<dbReference type="GO" id="GO:0016832">
    <property type="term" value="F:aldehyde-lyase activity"/>
    <property type="evidence" value="ECO:0007669"/>
    <property type="project" value="TreeGrafter"/>
</dbReference>
<name>A0A9X2IMG6_9BACI</name>
<sequence>MRKNQVKEELTAGKTTIGTMVFEFNTPGVAAILEQTGSDFIIYDMEHSGIGMDSMRQLMSYNRGASILPFVRVPDSQYSHLSRILDIGAMGLMIPFVESKEQAEQIIAATKYGPLGKRGTAFSLAHDDYIGGDISEKMKRSNQETLIIAQIENETGLSNVEEITATEGVDVVFVGNLDLSQSMGISGQYDHPRLIQAMEQVVEVCEKHGKAAGCFVSDVEAAIHWKEKGYRFIAYSGDVWLYQQAVKQGIAAIRGASS</sequence>
<evidence type="ECO:0000256" key="1">
    <source>
        <dbReference type="ARBA" id="ARBA00005568"/>
    </source>
</evidence>
<evidence type="ECO:0000256" key="2">
    <source>
        <dbReference type="ARBA" id="ARBA00022723"/>
    </source>
</evidence>